<proteinExistence type="predicted"/>
<name>A0A426XXQ7_ENSVE</name>
<dbReference type="AlphaFoldDB" id="A0A426XXQ7"/>
<gene>
    <name evidence="2" type="ORF">B296_00055804</name>
</gene>
<evidence type="ECO:0000313" key="3">
    <source>
        <dbReference type="Proteomes" id="UP000287651"/>
    </source>
</evidence>
<organism evidence="2 3">
    <name type="scientific">Ensete ventricosum</name>
    <name type="common">Abyssinian banana</name>
    <name type="synonym">Musa ensete</name>
    <dbReference type="NCBI Taxonomy" id="4639"/>
    <lineage>
        <taxon>Eukaryota</taxon>
        <taxon>Viridiplantae</taxon>
        <taxon>Streptophyta</taxon>
        <taxon>Embryophyta</taxon>
        <taxon>Tracheophyta</taxon>
        <taxon>Spermatophyta</taxon>
        <taxon>Magnoliopsida</taxon>
        <taxon>Liliopsida</taxon>
        <taxon>Zingiberales</taxon>
        <taxon>Musaceae</taxon>
        <taxon>Ensete</taxon>
    </lineage>
</organism>
<dbReference type="Proteomes" id="UP000287651">
    <property type="component" value="Unassembled WGS sequence"/>
</dbReference>
<dbReference type="EMBL" id="AMZH03016534">
    <property type="protein sequence ID" value="RRT44327.1"/>
    <property type="molecule type" value="Genomic_DNA"/>
</dbReference>
<evidence type="ECO:0000256" key="1">
    <source>
        <dbReference type="SAM" id="MobiDB-lite"/>
    </source>
</evidence>
<evidence type="ECO:0000313" key="2">
    <source>
        <dbReference type="EMBL" id="RRT44327.1"/>
    </source>
</evidence>
<accession>A0A426XXQ7</accession>
<reference evidence="2 3" key="1">
    <citation type="journal article" date="2014" name="Agronomy (Basel)">
        <title>A Draft Genome Sequence for Ensete ventricosum, the Drought-Tolerant Tree Against Hunger.</title>
        <authorList>
            <person name="Harrison J."/>
            <person name="Moore K.A."/>
            <person name="Paszkiewicz K."/>
            <person name="Jones T."/>
            <person name="Grant M."/>
            <person name="Ambacheew D."/>
            <person name="Muzemil S."/>
            <person name="Studholme D.J."/>
        </authorList>
    </citation>
    <scope>NUCLEOTIDE SEQUENCE [LARGE SCALE GENOMIC DNA]</scope>
</reference>
<comment type="caution">
    <text evidence="2">The sequence shown here is derived from an EMBL/GenBank/DDBJ whole genome shotgun (WGS) entry which is preliminary data.</text>
</comment>
<sequence length="88" mass="10144">MVPPVPGGTYRSANRSICRLPLSGGTIDWVCFCLVTSRNRSVTVNFNRRRSLPSGINLAATRKREKKMEKKQEEREREKKREPWTAPL</sequence>
<protein>
    <submittedName>
        <fullName evidence="2">Uncharacterized protein</fullName>
    </submittedName>
</protein>
<feature type="compositionally biased region" description="Basic and acidic residues" evidence="1">
    <location>
        <begin position="66"/>
        <end position="88"/>
    </location>
</feature>
<feature type="region of interest" description="Disordered" evidence="1">
    <location>
        <begin position="61"/>
        <end position="88"/>
    </location>
</feature>